<dbReference type="EMBL" id="JACIDR010000007">
    <property type="protein sequence ID" value="MBB3974631.1"/>
    <property type="molecule type" value="Genomic_DNA"/>
</dbReference>
<dbReference type="SUPFAM" id="SSF53448">
    <property type="entry name" value="Nucleotide-diphospho-sugar transferases"/>
    <property type="match status" value="1"/>
</dbReference>
<comment type="caution">
    <text evidence="1">The sequence shown here is derived from an EMBL/GenBank/DDBJ whole genome shotgun (WGS) entry which is preliminary data.</text>
</comment>
<dbReference type="AlphaFoldDB" id="A0A7W6D0T2"/>
<dbReference type="Gene3D" id="3.90.550.10">
    <property type="entry name" value="Spore Coat Polysaccharide Biosynthesis Protein SpsA, Chain A"/>
    <property type="match status" value="1"/>
</dbReference>
<accession>A0A7W6D0T2</accession>
<name>A0A7W6D0T2_9HYPH</name>
<gene>
    <name evidence="1" type="ORF">GGR24_003318</name>
</gene>
<evidence type="ECO:0000313" key="2">
    <source>
        <dbReference type="Proteomes" id="UP000528964"/>
    </source>
</evidence>
<evidence type="ECO:0008006" key="3">
    <source>
        <dbReference type="Google" id="ProtNLM"/>
    </source>
</evidence>
<evidence type="ECO:0000313" key="1">
    <source>
        <dbReference type="EMBL" id="MBB3974631.1"/>
    </source>
</evidence>
<proteinExistence type="predicted"/>
<reference evidence="1 2" key="1">
    <citation type="submission" date="2020-08" db="EMBL/GenBank/DDBJ databases">
        <title>Genomic Encyclopedia of Type Strains, Phase IV (KMG-IV): sequencing the most valuable type-strain genomes for metagenomic binning, comparative biology and taxonomic classification.</title>
        <authorList>
            <person name="Goeker M."/>
        </authorList>
    </citation>
    <scope>NUCLEOTIDE SEQUENCE [LARGE SCALE GENOMIC DNA]</scope>
    <source>
        <strain evidence="1 2">DSM 25481</strain>
    </source>
</reference>
<dbReference type="RefSeq" id="WP_183396488.1">
    <property type="nucleotide sequence ID" value="NZ_JACIDR010000007.1"/>
</dbReference>
<dbReference type="InterPro" id="IPR029044">
    <property type="entry name" value="Nucleotide-diphossugar_trans"/>
</dbReference>
<sequence length="443" mass="49482">MSKNPGRHSRYETKWYHRQPGYWFRKDRPRPEGHRETPEVVRFDVEPGVTPSGKPPVRIFLGTEPLQARAERIFFWSVKRRRDPSRVYEIYLMKDLKGYDRHGWKTGFTNFRYAIPGLAGGTGRAIYNDVDQVYLADPAEMFDLDMQGKGALAINPGEDSVMLIDCEIMAKHWPIEEVGLPGMKKKRFRNAATDLKLWGVLPGVWNARDDEFNPSQSKCFHFTTLQTQPWRPFPDQIRYSDHPDGEVWFAMEREADAARFNGFTRERPGSRFAEALARGGNGAPSAAGDERRHADAVGRLIAATGAKTVLDYSAPQASGGPRSFAGAAVTSRDVTHAPFAKPVEGRFDGVACIDVLSAIPEEDVPWTLDELFAAADRFLYVAVVGDPARTYGGAEPLPPEWWRLQMELAAKRNPGRVWNLTAIDAADGRAQSYSGDAPAARAA</sequence>
<organism evidence="1 2">
    <name type="scientific">Hansschlegelia beijingensis</name>
    <dbReference type="NCBI Taxonomy" id="1133344"/>
    <lineage>
        <taxon>Bacteria</taxon>
        <taxon>Pseudomonadati</taxon>
        <taxon>Pseudomonadota</taxon>
        <taxon>Alphaproteobacteria</taxon>
        <taxon>Hyphomicrobiales</taxon>
        <taxon>Methylopilaceae</taxon>
        <taxon>Hansschlegelia</taxon>
    </lineage>
</organism>
<protein>
    <recommendedName>
        <fullName evidence="3">Class I SAM-dependent methyltransferase</fullName>
    </recommendedName>
</protein>
<keyword evidence="2" id="KW-1185">Reference proteome</keyword>
<dbReference type="Proteomes" id="UP000528964">
    <property type="component" value="Unassembled WGS sequence"/>
</dbReference>